<evidence type="ECO:0000259" key="2">
    <source>
        <dbReference type="Pfam" id="PF01973"/>
    </source>
</evidence>
<dbReference type="InterPro" id="IPR045376">
    <property type="entry name" value="Maf_N"/>
</dbReference>
<protein>
    <submittedName>
        <fullName evidence="4">6-hydroxymethylpterin diphosphokinase MptE-like protein</fullName>
    </submittedName>
</protein>
<name>A0ABW8KUP4_9GAMM</name>
<dbReference type="InterPro" id="IPR002826">
    <property type="entry name" value="MptE-like"/>
</dbReference>
<dbReference type="Pfam" id="PF20157">
    <property type="entry name" value="Maf_flag10_N"/>
    <property type="match status" value="1"/>
</dbReference>
<dbReference type="Pfam" id="PF01973">
    <property type="entry name" value="MptE-like"/>
    <property type="match status" value="1"/>
</dbReference>
<reference evidence="4 5" key="1">
    <citation type="submission" date="2024-11" db="EMBL/GenBank/DDBJ databases">
        <title>The Natural Products Discovery Center: Release of the First 8490 Sequenced Strains for Exploring Actinobacteria Biosynthetic Diversity.</title>
        <authorList>
            <person name="Kalkreuter E."/>
            <person name="Kautsar S.A."/>
            <person name="Yang D."/>
            <person name="Bader C.D."/>
            <person name="Teijaro C.N."/>
            <person name="Fluegel L."/>
            <person name="Davis C.M."/>
            <person name="Simpson J.R."/>
            <person name="Lauterbach L."/>
            <person name="Steele A.D."/>
            <person name="Gui C."/>
            <person name="Meng S."/>
            <person name="Li G."/>
            <person name="Viehrig K."/>
            <person name="Ye F."/>
            <person name="Su P."/>
            <person name="Kiefer A.F."/>
            <person name="Nichols A."/>
            <person name="Cepeda A.J."/>
            <person name="Yan W."/>
            <person name="Fan B."/>
            <person name="Jiang Y."/>
            <person name="Adhikari A."/>
            <person name="Zheng C.-J."/>
            <person name="Schuster L."/>
            <person name="Cowan T.M."/>
            <person name="Smanski M.J."/>
            <person name="Chevrette M.G."/>
            <person name="De Carvalho L.P.S."/>
            <person name="Shen B."/>
        </authorList>
    </citation>
    <scope>NUCLEOTIDE SEQUENCE [LARGE SCALE GENOMIC DNA]</scope>
    <source>
        <strain evidence="4 5">NPDC078403</strain>
    </source>
</reference>
<feature type="domain" description="Glycosyltransferase Maf N-terminal" evidence="3">
    <location>
        <begin position="38"/>
        <end position="264"/>
    </location>
</feature>
<proteinExistence type="predicted"/>
<accession>A0ABW8KUP4</accession>
<evidence type="ECO:0000313" key="4">
    <source>
        <dbReference type="EMBL" id="MFK3863428.1"/>
    </source>
</evidence>
<dbReference type="EMBL" id="JBJDOT010000006">
    <property type="protein sequence ID" value="MFK3863428.1"/>
    <property type="molecule type" value="Genomic_DNA"/>
</dbReference>
<dbReference type="PANTHER" id="PTHR41786:SF1">
    <property type="entry name" value="6-HYDROXYMETHYLPTERIN DIPHOSPHOKINASE MPTE-LIKE DOMAIN-CONTAINING PROTEIN"/>
    <property type="match status" value="1"/>
</dbReference>
<organism evidence="4 5">
    <name type="scientific">Pseudoalteromonas rhizosphaerae</name>
    <dbReference type="NCBI Taxonomy" id="2518973"/>
    <lineage>
        <taxon>Bacteria</taxon>
        <taxon>Pseudomonadati</taxon>
        <taxon>Pseudomonadota</taxon>
        <taxon>Gammaproteobacteria</taxon>
        <taxon>Alteromonadales</taxon>
        <taxon>Pseudoalteromonadaceae</taxon>
        <taxon>Pseudoalteromonas</taxon>
    </lineage>
</organism>
<dbReference type="PANTHER" id="PTHR41786">
    <property type="entry name" value="MOTILITY ACCESSORY FACTOR MAF"/>
    <property type="match status" value="1"/>
</dbReference>
<dbReference type="RefSeq" id="WP_404674976.1">
    <property type="nucleotide sequence ID" value="NZ_JBJDOT010000006.1"/>
</dbReference>
<sequence>MIKNIDINNELEHISEKLEKTIKHQEREAIFATEANERFEKNWQCFTHYYPEIVAALSKLQLRDDFCIHVTQSGHGNIIPKNALAPLYSQNPLEQSQEQVRRQIEHPVFSLTDYTGYPDSSSDKRLHTEYMVKLGQFMRKLRKYEEKKIAQLPCHFPSGIIFGVGLGYHIPELLNHTEFDYLFIIEPDIEQFYASLFCIDWFDVIKKIDDQGNCLFFNLGADKNTFIQDLENVVEDIGAFSAVRSFCYQHTPGREINELIANWAADYFRFQMGHGFFNDAITGFAHSIAHIESNQSFLTNKASLPASLLDIPVFIIGNGPSLDEAVEYLKNNQNKGIVVAAGSAIVSLERLGIQADFHVLVERPYANYKIVADSLPIEAYKRVNLLAVNMVHPKTTELYKWSGLALKGNEGGTDFINFLSLKNRSKTLPLIPYSNPLVSNTALSLFLNFGFKNVYLFGVDNGSLPTGKHHSDHSFYKKYKDDEKGISCAPVTEKTLPGNLSDSFVYTNDLYKVSHSQIEKLLEIFPAVDVFNIGNGAKIKGAISLAADILIDSENSLDKPPLLELIKMRYFENLNLDKLNDEDYEIQRFIDMCDHLLVISNEHYTTIKEAADLLKRQQRYVYSFKNSPLGHIYHMMKGSLLYYHCPLITLLYSYENEAFTLEQFDELFSFWQDYIFDMKSYFEENYKKPCDFLNDEQLKVMNKGV</sequence>
<keyword evidence="5" id="KW-1185">Reference proteome</keyword>
<keyword evidence="1" id="KW-0175">Coiled coil</keyword>
<evidence type="ECO:0000256" key="1">
    <source>
        <dbReference type="SAM" id="Coils"/>
    </source>
</evidence>
<comment type="caution">
    <text evidence="4">The sequence shown here is derived from an EMBL/GenBank/DDBJ whole genome shotgun (WGS) entry which is preliminary data.</text>
</comment>
<evidence type="ECO:0000313" key="5">
    <source>
        <dbReference type="Proteomes" id="UP001620262"/>
    </source>
</evidence>
<gene>
    <name evidence="4" type="ORF">ACI2JU_06000</name>
</gene>
<feature type="domain" description="6-hydroxymethylpterin diphosphokinase MptE-like" evidence="2">
    <location>
        <begin position="301"/>
        <end position="461"/>
    </location>
</feature>
<dbReference type="Proteomes" id="UP001620262">
    <property type="component" value="Unassembled WGS sequence"/>
</dbReference>
<feature type="coiled-coil region" evidence="1">
    <location>
        <begin position="8"/>
        <end position="42"/>
    </location>
</feature>
<evidence type="ECO:0000259" key="3">
    <source>
        <dbReference type="Pfam" id="PF20157"/>
    </source>
</evidence>